<evidence type="ECO:0000256" key="2">
    <source>
        <dbReference type="ARBA" id="ARBA00007998"/>
    </source>
</evidence>
<comment type="subcellular location">
    <subcellularLocation>
        <location evidence="1">Membrane</location>
        <topology evidence="1">Multi-pass membrane protein</topology>
    </subcellularLocation>
</comment>
<sequence>MLTNPKDHITSTQAAVLVTSFILGVGILTLPRTVTEKVGTADGWIAVLLGGLVAMLLGVLLVKLSQLFPGKTLYQYSQEIVGQWMGLLINLYAVGYFTLLAAFEIRAMGEVTNFFLLPATPIEVTMGLLLFASAYLVVGGINPIARLCEVILPITILLFFLVLFMGFKNFELDNLRPVLERGWMPVIKGLETTTLSYLGLETMLFLPAFMSEPRQALKAVLAGIGIPVIFYVMTVIVVIGALTIDDVVTLTFPTIELVRSFELEGVLFERYESFLLAVWILQIYTTLSLCHYLAGLGLAQLFQKGKFQSFIIGLLPVIYVLAWKLKTINDVFALGELLGYMGMVMVIAVPIILCFIAKVRGMLLGNKQ</sequence>
<accession>A0ABW2RQR5</accession>
<evidence type="ECO:0000256" key="1">
    <source>
        <dbReference type="ARBA" id="ARBA00004141"/>
    </source>
</evidence>
<feature type="transmembrane region" description="Helical" evidence="8">
    <location>
        <begin position="307"/>
        <end position="325"/>
    </location>
</feature>
<keyword evidence="5 8" id="KW-0812">Transmembrane</keyword>
<dbReference type="InterPro" id="IPR004761">
    <property type="entry name" value="Spore_GerAB"/>
</dbReference>
<dbReference type="PANTHER" id="PTHR34975:SF2">
    <property type="entry name" value="SPORE GERMINATION PROTEIN A2"/>
    <property type="match status" value="1"/>
</dbReference>
<reference evidence="10" key="1">
    <citation type="journal article" date="2019" name="Int. J. Syst. Evol. Microbiol.">
        <title>The Global Catalogue of Microorganisms (GCM) 10K type strain sequencing project: providing services to taxonomists for standard genome sequencing and annotation.</title>
        <authorList>
            <consortium name="The Broad Institute Genomics Platform"/>
            <consortium name="The Broad Institute Genome Sequencing Center for Infectious Disease"/>
            <person name="Wu L."/>
            <person name="Ma J."/>
        </authorList>
    </citation>
    <scope>NUCLEOTIDE SEQUENCE [LARGE SCALE GENOMIC DNA]</scope>
    <source>
        <strain evidence="10">CGMCC 1.12942</strain>
    </source>
</reference>
<gene>
    <name evidence="9" type="ORF">ACFQNG_18795</name>
</gene>
<dbReference type="NCBIfam" id="TIGR00912">
    <property type="entry name" value="2A0309"/>
    <property type="match status" value="1"/>
</dbReference>
<feature type="transmembrane region" description="Helical" evidence="8">
    <location>
        <begin position="337"/>
        <end position="357"/>
    </location>
</feature>
<dbReference type="Proteomes" id="UP001596500">
    <property type="component" value="Unassembled WGS sequence"/>
</dbReference>
<keyword evidence="7 8" id="KW-0472">Membrane</keyword>
<protein>
    <submittedName>
        <fullName evidence="9">GerAB/ArcD/ProY family transporter</fullName>
    </submittedName>
</protein>
<feature type="transmembrane region" description="Helical" evidence="8">
    <location>
        <begin position="274"/>
        <end position="295"/>
    </location>
</feature>
<feature type="transmembrane region" description="Helical" evidence="8">
    <location>
        <begin position="84"/>
        <end position="103"/>
    </location>
</feature>
<proteinExistence type="inferred from homology"/>
<evidence type="ECO:0000256" key="5">
    <source>
        <dbReference type="ARBA" id="ARBA00022692"/>
    </source>
</evidence>
<dbReference type="PANTHER" id="PTHR34975">
    <property type="entry name" value="SPORE GERMINATION PROTEIN A2"/>
    <property type="match status" value="1"/>
</dbReference>
<evidence type="ECO:0000256" key="6">
    <source>
        <dbReference type="ARBA" id="ARBA00022989"/>
    </source>
</evidence>
<feature type="transmembrane region" description="Helical" evidence="8">
    <location>
        <begin position="219"/>
        <end position="244"/>
    </location>
</feature>
<feature type="transmembrane region" description="Helical" evidence="8">
    <location>
        <begin position="144"/>
        <end position="167"/>
    </location>
</feature>
<keyword evidence="4" id="KW-0309">Germination</keyword>
<evidence type="ECO:0000256" key="3">
    <source>
        <dbReference type="ARBA" id="ARBA00022448"/>
    </source>
</evidence>
<evidence type="ECO:0000256" key="8">
    <source>
        <dbReference type="SAM" id="Phobius"/>
    </source>
</evidence>
<feature type="transmembrane region" description="Helical" evidence="8">
    <location>
        <begin position="12"/>
        <end position="31"/>
    </location>
</feature>
<dbReference type="EMBL" id="JBHTBW010000080">
    <property type="protein sequence ID" value="MFC7443117.1"/>
    <property type="molecule type" value="Genomic_DNA"/>
</dbReference>
<evidence type="ECO:0000256" key="4">
    <source>
        <dbReference type="ARBA" id="ARBA00022544"/>
    </source>
</evidence>
<feature type="transmembrane region" description="Helical" evidence="8">
    <location>
        <begin position="115"/>
        <end position="138"/>
    </location>
</feature>
<comment type="caution">
    <text evidence="9">The sequence shown here is derived from an EMBL/GenBank/DDBJ whole genome shotgun (WGS) entry which is preliminary data.</text>
</comment>
<keyword evidence="3" id="KW-0813">Transport</keyword>
<keyword evidence="6 8" id="KW-1133">Transmembrane helix</keyword>
<evidence type="ECO:0000313" key="9">
    <source>
        <dbReference type="EMBL" id="MFC7443117.1"/>
    </source>
</evidence>
<name>A0ABW2RQR5_9BACL</name>
<evidence type="ECO:0000256" key="7">
    <source>
        <dbReference type="ARBA" id="ARBA00023136"/>
    </source>
</evidence>
<evidence type="ECO:0000313" key="10">
    <source>
        <dbReference type="Proteomes" id="UP001596500"/>
    </source>
</evidence>
<dbReference type="RefSeq" id="WP_379867444.1">
    <property type="nucleotide sequence ID" value="NZ_JBHTBW010000080.1"/>
</dbReference>
<dbReference type="Pfam" id="PF03845">
    <property type="entry name" value="Spore_permease"/>
    <property type="match status" value="1"/>
</dbReference>
<feature type="transmembrane region" description="Helical" evidence="8">
    <location>
        <begin position="43"/>
        <end position="64"/>
    </location>
</feature>
<dbReference type="Gene3D" id="1.20.1740.10">
    <property type="entry name" value="Amino acid/polyamine transporter I"/>
    <property type="match status" value="1"/>
</dbReference>
<keyword evidence="10" id="KW-1185">Reference proteome</keyword>
<organism evidence="9 10">
    <name type="scientific">Laceyella putida</name>
    <dbReference type="NCBI Taxonomy" id="110101"/>
    <lineage>
        <taxon>Bacteria</taxon>
        <taxon>Bacillati</taxon>
        <taxon>Bacillota</taxon>
        <taxon>Bacilli</taxon>
        <taxon>Bacillales</taxon>
        <taxon>Thermoactinomycetaceae</taxon>
        <taxon>Laceyella</taxon>
    </lineage>
</organism>
<comment type="similarity">
    <text evidence="2">Belongs to the amino acid-polyamine-organocation (APC) superfamily. Spore germination protein (SGP) (TC 2.A.3.9) family.</text>
</comment>